<protein>
    <submittedName>
        <fullName evidence="4">CBS domain-containing protein</fullName>
    </submittedName>
</protein>
<feature type="region of interest" description="Disordered" evidence="2">
    <location>
        <begin position="1"/>
        <end position="37"/>
    </location>
</feature>
<evidence type="ECO:0000256" key="1">
    <source>
        <dbReference type="PROSITE-ProRule" id="PRU00703"/>
    </source>
</evidence>
<dbReference type="InterPro" id="IPR000644">
    <property type="entry name" value="CBS_dom"/>
</dbReference>
<organism evidence="4 5">
    <name type="scientific">Septoria linicola</name>
    <dbReference type="NCBI Taxonomy" id="215465"/>
    <lineage>
        <taxon>Eukaryota</taxon>
        <taxon>Fungi</taxon>
        <taxon>Dikarya</taxon>
        <taxon>Ascomycota</taxon>
        <taxon>Pezizomycotina</taxon>
        <taxon>Dothideomycetes</taxon>
        <taxon>Dothideomycetidae</taxon>
        <taxon>Mycosphaerellales</taxon>
        <taxon>Mycosphaerellaceae</taxon>
        <taxon>Septoria</taxon>
    </lineage>
</organism>
<accession>A0A9Q9ELB6</accession>
<evidence type="ECO:0000313" key="5">
    <source>
        <dbReference type="Proteomes" id="UP001056384"/>
    </source>
</evidence>
<dbReference type="SUPFAM" id="SSF54631">
    <property type="entry name" value="CBS-domain pair"/>
    <property type="match status" value="1"/>
</dbReference>
<reference evidence="4" key="1">
    <citation type="submission" date="2022-06" db="EMBL/GenBank/DDBJ databases">
        <title>Complete genome sequences of two strains of the flax pathogen Septoria linicola.</title>
        <authorList>
            <person name="Lapalu N."/>
            <person name="Simon A."/>
            <person name="Demenou B."/>
            <person name="Paumier D."/>
            <person name="Guillot M.-P."/>
            <person name="Gout L."/>
            <person name="Valade R."/>
        </authorList>
    </citation>
    <scope>NUCLEOTIDE SEQUENCE</scope>
    <source>
        <strain evidence="4">SE15195</strain>
    </source>
</reference>
<feature type="compositionally biased region" description="Low complexity" evidence="2">
    <location>
        <begin position="1"/>
        <end position="24"/>
    </location>
</feature>
<dbReference type="PANTHER" id="PTHR42115">
    <property type="entry name" value="BETA-SYNTHASE (BETA-THIONASE), PUTATIVE (AFU_ORTHOLOGUE AFUA_3G08420)-RELATED"/>
    <property type="match status" value="1"/>
</dbReference>
<name>A0A9Q9ELB6_9PEZI</name>
<sequence>MATTSLSPATSAAPGSSNATSSSTDRQPSPWASKYRGAVVEDLDPSPAFSTHPHSPIGHALMSALERDYTHLTVIDEHKTLLGYLSVPRLRELLERGQVRESDAVEKAMQTFQRKGRRYKLITMETPLQELEEFFEGGAMSGGAKQEFAVVTDPARRFVLGVATREDLKKFAERRPF</sequence>
<dbReference type="AlphaFoldDB" id="A0A9Q9ELB6"/>
<evidence type="ECO:0000313" key="4">
    <source>
        <dbReference type="EMBL" id="USW54930.1"/>
    </source>
</evidence>
<dbReference type="InterPro" id="IPR046342">
    <property type="entry name" value="CBS_dom_sf"/>
</dbReference>
<evidence type="ECO:0000259" key="3">
    <source>
        <dbReference type="PROSITE" id="PS51371"/>
    </source>
</evidence>
<dbReference type="EMBL" id="CP099423">
    <property type="protein sequence ID" value="USW54930.1"/>
    <property type="molecule type" value="Genomic_DNA"/>
</dbReference>
<dbReference type="PROSITE" id="PS51371">
    <property type="entry name" value="CBS"/>
    <property type="match status" value="1"/>
</dbReference>
<dbReference type="PANTHER" id="PTHR42115:SF1">
    <property type="entry name" value="BETA-SYNTHASE (BETA-THIONASE), PUTATIVE (AFU_ORTHOLOGUE AFUA_3G08420)-RELATED"/>
    <property type="match status" value="1"/>
</dbReference>
<gene>
    <name evidence="4" type="ORF">Slin15195_G082490</name>
</gene>
<keyword evidence="5" id="KW-1185">Reference proteome</keyword>
<feature type="domain" description="CBS" evidence="3">
    <location>
        <begin position="43"/>
        <end position="102"/>
    </location>
</feature>
<evidence type="ECO:0000256" key="2">
    <source>
        <dbReference type="SAM" id="MobiDB-lite"/>
    </source>
</evidence>
<dbReference type="Proteomes" id="UP001056384">
    <property type="component" value="Chromosome 6"/>
</dbReference>
<proteinExistence type="predicted"/>
<keyword evidence="1" id="KW-0129">CBS domain</keyword>
<dbReference type="Gene3D" id="3.10.580.10">
    <property type="entry name" value="CBS-domain"/>
    <property type="match status" value="1"/>
</dbReference>